<name>A0ABV5ZYS7_9PSEU</name>
<evidence type="ECO:0000313" key="3">
    <source>
        <dbReference type="Proteomes" id="UP001589693"/>
    </source>
</evidence>
<dbReference type="Proteomes" id="UP001589693">
    <property type="component" value="Unassembled WGS sequence"/>
</dbReference>
<evidence type="ECO:0000256" key="1">
    <source>
        <dbReference type="SAM" id="Phobius"/>
    </source>
</evidence>
<sequence>MNQMPAGDAAPRRRRRMSRRTKTVLNVVAGAVLVVGVMVAIGACWLFREAESMAITRTAFESVSVGQAEPAAKKLLPYGQSKIATKLARKAGLTAKDRGACRHYLSRDERAAQPGHILVYRICFAADAVAAKSRLEVGNLSPRPPHPVDKASH</sequence>
<dbReference type="EMBL" id="JBHLZU010000011">
    <property type="protein sequence ID" value="MFB9905134.1"/>
    <property type="molecule type" value="Genomic_DNA"/>
</dbReference>
<comment type="caution">
    <text evidence="2">The sequence shown here is derived from an EMBL/GenBank/DDBJ whole genome shotgun (WGS) entry which is preliminary data.</text>
</comment>
<accession>A0ABV5ZYS7</accession>
<evidence type="ECO:0008006" key="4">
    <source>
        <dbReference type="Google" id="ProtNLM"/>
    </source>
</evidence>
<organism evidence="2 3">
    <name type="scientific">Allokutzneria oryzae</name>
    <dbReference type="NCBI Taxonomy" id="1378989"/>
    <lineage>
        <taxon>Bacteria</taxon>
        <taxon>Bacillati</taxon>
        <taxon>Actinomycetota</taxon>
        <taxon>Actinomycetes</taxon>
        <taxon>Pseudonocardiales</taxon>
        <taxon>Pseudonocardiaceae</taxon>
        <taxon>Allokutzneria</taxon>
    </lineage>
</organism>
<keyword evidence="1" id="KW-0472">Membrane</keyword>
<keyword evidence="1" id="KW-0812">Transmembrane</keyword>
<dbReference type="RefSeq" id="WP_377852416.1">
    <property type="nucleotide sequence ID" value="NZ_JBHLZU010000011.1"/>
</dbReference>
<evidence type="ECO:0000313" key="2">
    <source>
        <dbReference type="EMBL" id="MFB9905134.1"/>
    </source>
</evidence>
<protein>
    <recommendedName>
        <fullName evidence="4">DUF4258 domain-containing protein</fullName>
    </recommendedName>
</protein>
<keyword evidence="1" id="KW-1133">Transmembrane helix</keyword>
<feature type="transmembrane region" description="Helical" evidence="1">
    <location>
        <begin position="23"/>
        <end position="48"/>
    </location>
</feature>
<gene>
    <name evidence="2" type="ORF">ACFFQA_14440</name>
</gene>
<proteinExistence type="predicted"/>
<reference evidence="2 3" key="1">
    <citation type="submission" date="2024-09" db="EMBL/GenBank/DDBJ databases">
        <authorList>
            <person name="Sun Q."/>
            <person name="Mori K."/>
        </authorList>
    </citation>
    <scope>NUCLEOTIDE SEQUENCE [LARGE SCALE GENOMIC DNA]</scope>
    <source>
        <strain evidence="2 3">TBRC 7907</strain>
    </source>
</reference>
<keyword evidence="3" id="KW-1185">Reference proteome</keyword>